<evidence type="ECO:0000313" key="2">
    <source>
        <dbReference type="EMBL" id="MDY0394450.1"/>
    </source>
</evidence>
<keyword evidence="3" id="KW-1185">Reference proteome</keyword>
<protein>
    <submittedName>
        <fullName evidence="2">SLC13 family permease</fullName>
    </submittedName>
</protein>
<feature type="transmembrane region" description="Helical" evidence="1">
    <location>
        <begin position="104"/>
        <end position="123"/>
    </location>
</feature>
<evidence type="ECO:0000256" key="1">
    <source>
        <dbReference type="SAM" id="Phobius"/>
    </source>
</evidence>
<keyword evidence="1" id="KW-1133">Transmembrane helix</keyword>
<keyword evidence="1" id="KW-0472">Membrane</keyword>
<reference evidence="2 3" key="1">
    <citation type="submission" date="2023-10" db="EMBL/GenBank/DDBJ databases">
        <title>Virgibacillus halophilus 5B73C genome.</title>
        <authorList>
            <person name="Miliotis G."/>
            <person name="Sengupta P."/>
            <person name="Hameed A."/>
            <person name="Chuvochina M."/>
            <person name="Mcdonagh F."/>
            <person name="Simpson A.C."/>
            <person name="Singh N.K."/>
            <person name="Rekha P.D."/>
            <person name="Raman K."/>
            <person name="Hugenholtz P."/>
            <person name="Venkateswaran K."/>
        </authorList>
    </citation>
    <scope>NUCLEOTIDE SEQUENCE [LARGE SCALE GENOMIC DNA]</scope>
    <source>
        <strain evidence="2 3">5B73C</strain>
    </source>
</reference>
<feature type="transmembrane region" description="Helical" evidence="1">
    <location>
        <begin position="12"/>
        <end position="45"/>
    </location>
</feature>
<name>A0ABU5C5V4_9BACI</name>
<dbReference type="Proteomes" id="UP001281447">
    <property type="component" value="Unassembled WGS sequence"/>
</dbReference>
<feature type="transmembrane region" description="Helical" evidence="1">
    <location>
        <begin position="151"/>
        <end position="178"/>
    </location>
</feature>
<dbReference type="EMBL" id="JAWDIP010000003">
    <property type="protein sequence ID" value="MDY0394450.1"/>
    <property type="molecule type" value="Genomic_DNA"/>
</dbReference>
<evidence type="ECO:0000313" key="3">
    <source>
        <dbReference type="Proteomes" id="UP001281447"/>
    </source>
</evidence>
<gene>
    <name evidence="2" type="ORF">RWE15_08335</name>
</gene>
<organism evidence="2 3">
    <name type="scientific">Tigheibacillus halophilus</name>
    <dbReference type="NCBI Taxonomy" id="361280"/>
    <lineage>
        <taxon>Bacteria</taxon>
        <taxon>Bacillati</taxon>
        <taxon>Bacillota</taxon>
        <taxon>Bacilli</taxon>
        <taxon>Bacillales</taxon>
        <taxon>Bacillaceae</taxon>
        <taxon>Tigheibacillus</taxon>
    </lineage>
</organism>
<keyword evidence="1" id="KW-0812">Transmembrane</keyword>
<feature type="transmembrane region" description="Helical" evidence="1">
    <location>
        <begin position="66"/>
        <end position="84"/>
    </location>
</feature>
<accession>A0ABU5C5V4</accession>
<proteinExistence type="predicted"/>
<feature type="transmembrane region" description="Helical" evidence="1">
    <location>
        <begin position="190"/>
        <end position="210"/>
    </location>
</feature>
<sequence length="212" mass="22893">MKKRLLARPNMLWFNFILTVAVIFVLVWGVIPAGFTFMIGLCIALPLNYPKIKDQTERIRTHAPNALTMASIILAAGSFLGILSGTGMLDAIAKDMVKVLPGFIGPYLHLVLGVIGIPLELLLSTDAYYFALLPVADSIGSGFSIDSLSMSYAMIVGNIVGTFISPFSPALWLALGLAGAEMGKHIRYSIFWLWGISLVLLLVSVVTGVIHI</sequence>
<comment type="caution">
    <text evidence="2">The sequence shown here is derived from an EMBL/GenBank/DDBJ whole genome shotgun (WGS) entry which is preliminary data.</text>
</comment>